<feature type="region of interest" description="Disordered" evidence="2">
    <location>
        <begin position="1"/>
        <end position="78"/>
    </location>
</feature>
<dbReference type="PROSITE" id="PS51387">
    <property type="entry name" value="FAD_PCMH"/>
    <property type="match status" value="1"/>
</dbReference>
<dbReference type="InterPro" id="IPR016169">
    <property type="entry name" value="FAD-bd_PCMH_sub2"/>
</dbReference>
<name>A0A0D3IC92_EMIH1</name>
<sequence length="698" mass="76463">MGNCGSKKAEKTVVEPEEPKPSAVPEEPVEEEPVATEKPSPEAEAEPAPTEEEAEAPVAEAEPEASTNAFSAREDPDPVVPKGLPDVNVWHPQSEMEVQGIVRQARAEGKKVRVVGSGHSVWDAVVPAGFAQTGEGDWLIVFDNMRELAMDGTRVRAQAGSNLGVSPRLPHFEPITTDAALAPSAQNLTRPFSWEESLCYFLDQQGRALPDLGGISHQTVAGFLSTGSSGGTTQYSLLDYVERLRIVDGKGDVHDVGLGDDLFHAAGVGMGLCGILTEVTINTIDRFNIRGTELTASAASHPDVDFFSTGTPGPEGKPRPALRTFFEEDRYTRLMWWPQKGFERLVVWQATAEAPADDFEAYPYVEMKPLDQVGASLLYTLLGNVGQADAIDDYLQVVKKRDPQGSVVKGLRDALAKVDVAEAALRDEMKGALTATDDHKGWLEKLGHDAEKLVGEDWHTQLFERVATVLDDLLAGAINSEALAGLSWLLDKLAPYIIGPVLGKFIPDGVNDINGKPFFADSWYRGLPMDNQIDDLILPTWFTEIWIPYSAEGGELEKTIAVLKEHLRGDGSYSSAYEATGAYCIEIYAARRGDTFWLNPATGDENVLRIDIFWFGRNEADPVATFFPQFWNLLREQGIGYRLHWGKFKPPGQGAGADGLNDLTRPYGDAFRRFEAVREAYDPDGVFLTPYWASHLGI</sequence>
<dbReference type="GO" id="GO:0016020">
    <property type="term" value="C:membrane"/>
    <property type="evidence" value="ECO:0007669"/>
    <property type="project" value="InterPro"/>
</dbReference>
<feature type="domain" description="FAD-binding PCMH-type" evidence="3">
    <location>
        <begin position="81"/>
        <end position="286"/>
    </location>
</feature>
<reference evidence="4" key="2">
    <citation type="submission" date="2024-10" db="UniProtKB">
        <authorList>
            <consortium name="EnsemblProtists"/>
        </authorList>
    </citation>
    <scope>IDENTIFICATION</scope>
</reference>
<dbReference type="InterPro" id="IPR036318">
    <property type="entry name" value="FAD-bd_PCMH-like_sf"/>
</dbReference>
<dbReference type="AlphaFoldDB" id="A0A0D3IC92"/>
<feature type="compositionally biased region" description="Acidic residues" evidence="2">
    <location>
        <begin position="43"/>
        <end position="55"/>
    </location>
</feature>
<dbReference type="eggNOG" id="KOG4730">
    <property type="taxonomic scope" value="Eukaryota"/>
</dbReference>
<evidence type="ECO:0000313" key="5">
    <source>
        <dbReference type="Proteomes" id="UP000013827"/>
    </source>
</evidence>
<dbReference type="SUPFAM" id="SSF56176">
    <property type="entry name" value="FAD-binding/transporter-associated domain-like"/>
    <property type="match status" value="2"/>
</dbReference>
<dbReference type="Pfam" id="PF01565">
    <property type="entry name" value="FAD_binding_4"/>
    <property type="match status" value="2"/>
</dbReference>
<protein>
    <recommendedName>
        <fullName evidence="3">FAD-binding PCMH-type domain-containing protein</fullName>
    </recommendedName>
</protein>
<dbReference type="Gene3D" id="3.30.43.10">
    <property type="entry name" value="Uridine Diphospho-n-acetylenolpyruvylglucosamine Reductase, domain 2"/>
    <property type="match status" value="1"/>
</dbReference>
<dbReference type="GeneID" id="17254955"/>
<dbReference type="GO" id="GO:0003885">
    <property type="term" value="F:D-arabinono-1,4-lactone oxidase activity"/>
    <property type="evidence" value="ECO:0007669"/>
    <property type="project" value="InterPro"/>
</dbReference>
<feature type="compositionally biased region" description="Basic and acidic residues" evidence="2">
    <location>
        <begin position="7"/>
        <end position="20"/>
    </location>
</feature>
<dbReference type="PANTHER" id="PTHR43762:SF1">
    <property type="entry name" value="D-ARABINONO-1,4-LACTONE OXIDASE"/>
    <property type="match status" value="1"/>
</dbReference>
<dbReference type="KEGG" id="ehx:EMIHUDRAFT_217198"/>
<dbReference type="InterPro" id="IPR016166">
    <property type="entry name" value="FAD-bd_PCMH"/>
</dbReference>
<dbReference type="InterPro" id="IPR006094">
    <property type="entry name" value="Oxid_FAD_bind_N"/>
</dbReference>
<evidence type="ECO:0000256" key="2">
    <source>
        <dbReference type="SAM" id="MobiDB-lite"/>
    </source>
</evidence>
<dbReference type="GO" id="GO:0071949">
    <property type="term" value="F:FAD binding"/>
    <property type="evidence" value="ECO:0007669"/>
    <property type="project" value="InterPro"/>
</dbReference>
<dbReference type="EnsemblProtists" id="EOD08877">
    <property type="protein sequence ID" value="EOD08877"/>
    <property type="gene ID" value="EMIHUDRAFT_217198"/>
</dbReference>
<evidence type="ECO:0000313" key="4">
    <source>
        <dbReference type="EnsemblProtists" id="EOD08877"/>
    </source>
</evidence>
<proteinExistence type="predicted"/>
<dbReference type="Gene3D" id="3.30.70.2520">
    <property type="match status" value="1"/>
</dbReference>
<dbReference type="InterPro" id="IPR010031">
    <property type="entry name" value="FAD_lactone_oxidase-like"/>
</dbReference>
<dbReference type="Gene3D" id="3.30.465.10">
    <property type="match status" value="1"/>
</dbReference>
<keyword evidence="5" id="KW-1185">Reference proteome</keyword>
<dbReference type="InterPro" id="IPR016167">
    <property type="entry name" value="FAD-bd_PCMH_sub1"/>
</dbReference>
<dbReference type="InterPro" id="IPR007173">
    <property type="entry name" value="ALO_C"/>
</dbReference>
<dbReference type="STRING" id="2903.R1BHM7"/>
<dbReference type="HOGENOM" id="CLU_023402_0_0_1"/>
<dbReference type="Proteomes" id="UP000013827">
    <property type="component" value="Unassembled WGS sequence"/>
</dbReference>
<evidence type="ECO:0000259" key="3">
    <source>
        <dbReference type="PROSITE" id="PS51387"/>
    </source>
</evidence>
<organism evidence="4 5">
    <name type="scientific">Emiliania huxleyi (strain CCMP1516)</name>
    <dbReference type="NCBI Taxonomy" id="280463"/>
    <lineage>
        <taxon>Eukaryota</taxon>
        <taxon>Haptista</taxon>
        <taxon>Haptophyta</taxon>
        <taxon>Prymnesiophyceae</taxon>
        <taxon>Isochrysidales</taxon>
        <taxon>Noelaerhabdaceae</taxon>
        <taxon>Emiliania</taxon>
    </lineage>
</organism>
<dbReference type="PaxDb" id="2903-EOD08877"/>
<reference evidence="5" key="1">
    <citation type="journal article" date="2013" name="Nature">
        <title>Pan genome of the phytoplankton Emiliania underpins its global distribution.</title>
        <authorList>
            <person name="Read B.A."/>
            <person name="Kegel J."/>
            <person name="Klute M.J."/>
            <person name="Kuo A."/>
            <person name="Lefebvre S.C."/>
            <person name="Maumus F."/>
            <person name="Mayer C."/>
            <person name="Miller J."/>
            <person name="Monier A."/>
            <person name="Salamov A."/>
            <person name="Young J."/>
            <person name="Aguilar M."/>
            <person name="Claverie J.M."/>
            <person name="Frickenhaus S."/>
            <person name="Gonzalez K."/>
            <person name="Herman E.K."/>
            <person name="Lin Y.C."/>
            <person name="Napier J."/>
            <person name="Ogata H."/>
            <person name="Sarno A.F."/>
            <person name="Shmutz J."/>
            <person name="Schroeder D."/>
            <person name="de Vargas C."/>
            <person name="Verret F."/>
            <person name="von Dassow P."/>
            <person name="Valentin K."/>
            <person name="Van de Peer Y."/>
            <person name="Wheeler G."/>
            <person name="Dacks J.B."/>
            <person name="Delwiche C.F."/>
            <person name="Dyhrman S.T."/>
            <person name="Glockner G."/>
            <person name="John U."/>
            <person name="Richards T."/>
            <person name="Worden A.Z."/>
            <person name="Zhang X."/>
            <person name="Grigoriev I.V."/>
            <person name="Allen A.E."/>
            <person name="Bidle K."/>
            <person name="Borodovsky M."/>
            <person name="Bowler C."/>
            <person name="Brownlee C."/>
            <person name="Cock J.M."/>
            <person name="Elias M."/>
            <person name="Gladyshev V.N."/>
            <person name="Groth M."/>
            <person name="Guda C."/>
            <person name="Hadaegh A."/>
            <person name="Iglesias-Rodriguez M.D."/>
            <person name="Jenkins J."/>
            <person name="Jones B.M."/>
            <person name="Lawson T."/>
            <person name="Leese F."/>
            <person name="Lindquist E."/>
            <person name="Lobanov A."/>
            <person name="Lomsadze A."/>
            <person name="Malik S.B."/>
            <person name="Marsh M.E."/>
            <person name="Mackinder L."/>
            <person name="Mock T."/>
            <person name="Mueller-Roeber B."/>
            <person name="Pagarete A."/>
            <person name="Parker M."/>
            <person name="Probert I."/>
            <person name="Quesneville H."/>
            <person name="Raines C."/>
            <person name="Rensing S.A."/>
            <person name="Riano-Pachon D.M."/>
            <person name="Richier S."/>
            <person name="Rokitta S."/>
            <person name="Shiraiwa Y."/>
            <person name="Soanes D.M."/>
            <person name="van der Giezen M."/>
            <person name="Wahlund T.M."/>
            <person name="Williams B."/>
            <person name="Wilson W."/>
            <person name="Wolfe G."/>
            <person name="Wurch L.L."/>
        </authorList>
    </citation>
    <scope>NUCLEOTIDE SEQUENCE</scope>
</reference>
<dbReference type="Pfam" id="PF04030">
    <property type="entry name" value="ALO"/>
    <property type="match status" value="1"/>
</dbReference>
<keyword evidence="1" id="KW-0560">Oxidoreductase</keyword>
<accession>A0A0D3IC92</accession>
<dbReference type="PANTHER" id="PTHR43762">
    <property type="entry name" value="L-GULONOLACTONE OXIDASE"/>
    <property type="match status" value="1"/>
</dbReference>
<dbReference type="RefSeq" id="XP_005761306.1">
    <property type="nucleotide sequence ID" value="XM_005761249.1"/>
</dbReference>
<evidence type="ECO:0000256" key="1">
    <source>
        <dbReference type="ARBA" id="ARBA00023002"/>
    </source>
</evidence>